<accession>A0A2L1IWT2</accession>
<keyword evidence="1" id="KW-0472">Membrane</keyword>
<evidence type="ECO:0000313" key="2">
    <source>
        <dbReference type="EMBL" id="AVD99647.1"/>
    </source>
</evidence>
<keyword evidence="1" id="KW-0812">Transmembrane</keyword>
<proteinExistence type="predicted"/>
<reference evidence="3" key="1">
    <citation type="submission" date="2018-01" db="EMBL/GenBank/DDBJ databases">
        <authorList>
            <person name="Gaut B.S."/>
            <person name="Morton B.R."/>
            <person name="Clegg M.T."/>
            <person name="Duvall M.R."/>
        </authorList>
    </citation>
    <scope>NUCLEOTIDE SEQUENCE [LARGE SCALE GENOMIC DNA]</scope>
</reference>
<sequence length="165" mass="18418">MIRRILRKFLPDKAFQKPNRLDHGRMYMCVTVGLFLTSLSMIMLGPLPNSTISRLSEFTQTSMAYVLSLCSATCLVGIFRGTRFFMPRADLRDSYLMAKWSIPGIGASLGTYVVAIFVNYGSIWLSTVSGSIGASILIGSLWNGWDFANEIDRLDAELKNEVKSE</sequence>
<dbReference type="Proteomes" id="UP000240246">
    <property type="component" value="Segment"/>
</dbReference>
<feature type="transmembrane region" description="Helical" evidence="1">
    <location>
        <begin position="124"/>
        <end position="145"/>
    </location>
</feature>
<evidence type="ECO:0000256" key="1">
    <source>
        <dbReference type="SAM" id="Phobius"/>
    </source>
</evidence>
<evidence type="ECO:0000313" key="3">
    <source>
        <dbReference type="Proteomes" id="UP000240246"/>
    </source>
</evidence>
<feature type="transmembrane region" description="Helical" evidence="1">
    <location>
        <begin position="26"/>
        <end position="47"/>
    </location>
</feature>
<feature type="transmembrane region" description="Helical" evidence="1">
    <location>
        <begin position="62"/>
        <end position="79"/>
    </location>
</feature>
<gene>
    <name evidence="2" type="ORF">SEA_CUKE_29</name>
</gene>
<name>A0A2L1IWT2_9CAUD</name>
<feature type="transmembrane region" description="Helical" evidence="1">
    <location>
        <begin position="100"/>
        <end position="118"/>
    </location>
</feature>
<dbReference type="EMBL" id="MG757156">
    <property type="protein sequence ID" value="AVD99647.1"/>
    <property type="molecule type" value="Genomic_DNA"/>
</dbReference>
<keyword evidence="3" id="KW-1185">Reference proteome</keyword>
<organism evidence="2 3">
    <name type="scientific">Mycobacterium phage Cuke</name>
    <dbReference type="NCBI Taxonomy" id="2079417"/>
    <lineage>
        <taxon>Viruses</taxon>
        <taxon>Duplodnaviria</taxon>
        <taxon>Heunggongvirae</taxon>
        <taxon>Uroviricota</taxon>
        <taxon>Caudoviricetes</taxon>
        <taxon>Cukevirus</taxon>
        <taxon>Cukevirus cuke</taxon>
    </lineage>
</organism>
<keyword evidence="1" id="KW-1133">Transmembrane helix</keyword>
<protein>
    <submittedName>
        <fullName evidence="2">Uncharacterized protein</fullName>
    </submittedName>
</protein>